<proteinExistence type="predicted"/>
<dbReference type="Proteomes" id="UP000216101">
    <property type="component" value="Unassembled WGS sequence"/>
</dbReference>
<comment type="caution">
    <text evidence="2">The sequence shown here is derived from an EMBL/GenBank/DDBJ whole genome shotgun (WGS) entry which is preliminary data.</text>
</comment>
<gene>
    <name evidence="2" type="ORF">CBP51_00380</name>
</gene>
<keyword evidence="3" id="KW-1185">Reference proteome</keyword>
<evidence type="ECO:0000313" key="3">
    <source>
        <dbReference type="Proteomes" id="UP000216101"/>
    </source>
</evidence>
<name>A0A266Q6S0_9GAMM</name>
<dbReference type="RefSeq" id="WP_094983427.1">
    <property type="nucleotide sequence ID" value="NZ_NHNI01000001.1"/>
</dbReference>
<dbReference type="Pfam" id="PF26379">
    <property type="entry name" value="FimL_2nd"/>
    <property type="match status" value="1"/>
</dbReference>
<dbReference type="AlphaFoldDB" id="A0A266Q6S0"/>
<organism evidence="2 3">
    <name type="scientific">Cellvibrio mixtus</name>
    <dbReference type="NCBI Taxonomy" id="39650"/>
    <lineage>
        <taxon>Bacteria</taxon>
        <taxon>Pseudomonadati</taxon>
        <taxon>Pseudomonadota</taxon>
        <taxon>Gammaproteobacteria</taxon>
        <taxon>Cellvibrionales</taxon>
        <taxon>Cellvibrionaceae</taxon>
        <taxon>Cellvibrio</taxon>
    </lineage>
</organism>
<dbReference type="InterPro" id="IPR058661">
    <property type="entry name" value="FimL_2nd"/>
</dbReference>
<dbReference type="EMBL" id="NHNI01000001">
    <property type="protein sequence ID" value="OZY85545.1"/>
    <property type="molecule type" value="Genomic_DNA"/>
</dbReference>
<evidence type="ECO:0000259" key="1">
    <source>
        <dbReference type="Pfam" id="PF26379"/>
    </source>
</evidence>
<evidence type="ECO:0000313" key="2">
    <source>
        <dbReference type="EMBL" id="OZY85545.1"/>
    </source>
</evidence>
<reference evidence="3" key="1">
    <citation type="submission" date="2017-05" db="EMBL/GenBank/DDBJ databases">
        <authorList>
            <person name="Barney B.M."/>
        </authorList>
    </citation>
    <scope>NUCLEOTIDE SEQUENCE [LARGE SCALE GENOMIC DNA]</scope>
    <source>
        <strain evidence="3">PSBB022</strain>
    </source>
</reference>
<dbReference type="STRING" id="1209072.GCA_000766945_00916"/>
<protein>
    <submittedName>
        <fullName evidence="2">Pilus assembly protein</fullName>
    </submittedName>
</protein>
<accession>A0A266Q6S0</accession>
<feature type="domain" description="Scaffold protein FimL second" evidence="1">
    <location>
        <begin position="161"/>
        <end position="300"/>
    </location>
</feature>
<sequence length="568" mass="62528">MSTTETLNLASLKMVQDELVATIEQSAVRLEQFAQDRNNGELLQSCIEGIKQIRGILSLIQLRGLDLLADELVTHINDITLGDDPKTDAKLELLTSSFFILPRYLEYCSQTARSMAMLLIPHINELRFARKAAPLPESYFFALPSVKCHRQLTASAQPLPEDLSVLVRRLRHMYQTTLLNVLKGTQVKPSLAMMTRALQRLEVASAGSALSNFWWLCAATLAAIGEKNMRLTKSRKMIFSAIEREIKRFQFEGKAVLERDVDQSLQKELLYLLALAHSEQPHSIAVLAAFGVGPLGYTESELAREMEFLNGPSANTISSMVTVLTDELHSTKNILERAAQGGAELLNDSPELLETLKKVADILSIVGLVSPSNSLKQEIEKIAQWQNNRSAVTPDELLQVADTLLYVESTIAGLNNANLSDDKLAQINALSRDAAMTNNQIAEAEKIVIDEAEVGLATVKRALSAFAESNYDKGHIRNIPGILDSVRGGMFVLGLSRAAKVLAGCMRFVEDDLLAAEQQPAVQHLLETFADAVISLEYYLDALKLNKNADTAVLQIAEESLQALGYNL</sequence>
<dbReference type="InterPro" id="IPR036641">
    <property type="entry name" value="HPT_dom_sf"/>
</dbReference>
<dbReference type="GO" id="GO:0000160">
    <property type="term" value="P:phosphorelay signal transduction system"/>
    <property type="evidence" value="ECO:0007669"/>
    <property type="project" value="InterPro"/>
</dbReference>
<dbReference type="SUPFAM" id="SSF47226">
    <property type="entry name" value="Histidine-containing phosphotransfer domain, HPT domain"/>
    <property type="match status" value="1"/>
</dbReference>